<reference evidence="1 2" key="1">
    <citation type="submission" date="2016-07" db="EMBL/GenBank/DDBJ databases">
        <authorList>
            <person name="Sutton G."/>
            <person name="Brinkac L."/>
            <person name="Sanka R."/>
            <person name="Adams M."/>
            <person name="Lau E."/>
            <person name="Kumar A."/>
            <person name="Macaden R."/>
        </authorList>
    </citation>
    <scope>NUCLEOTIDE SEQUENCE [LARGE SCALE GENOMIC DNA]</scope>
    <source>
        <strain evidence="1 2">GA-0871</strain>
    </source>
</reference>
<evidence type="ECO:0000313" key="1">
    <source>
        <dbReference type="EMBL" id="OMC33110.1"/>
    </source>
</evidence>
<organism evidence="1 2">
    <name type="scientific">Mycolicibacterium fortuitum</name>
    <name type="common">Mycobacterium fortuitum</name>
    <dbReference type="NCBI Taxonomy" id="1766"/>
    <lineage>
        <taxon>Bacteria</taxon>
        <taxon>Bacillati</taxon>
        <taxon>Actinomycetota</taxon>
        <taxon>Actinomycetes</taxon>
        <taxon>Mycobacteriales</taxon>
        <taxon>Mycobacteriaceae</taxon>
        <taxon>Mycolicibacterium</taxon>
    </lineage>
</organism>
<name>A0ABD6QD14_MYCFO</name>
<dbReference type="AlphaFoldDB" id="A0ABD6QD14"/>
<proteinExistence type="predicted"/>
<sequence length="93" mass="10446">MASHALLRAAVREVLGVHEIRSREMPVVTWSVIFGHDNPNTGSTSFWTMVLRTPLDRSSLNAALLDFVMHAMTQLPPSDQLLKVQLYRLACKT</sequence>
<evidence type="ECO:0000313" key="2">
    <source>
        <dbReference type="Proteomes" id="UP000187001"/>
    </source>
</evidence>
<accession>A0ABD6QD14</accession>
<dbReference type="Proteomes" id="UP000187001">
    <property type="component" value="Unassembled WGS sequence"/>
</dbReference>
<protein>
    <submittedName>
        <fullName evidence="1">Uncharacterized protein</fullName>
    </submittedName>
</protein>
<comment type="caution">
    <text evidence="1">The sequence shown here is derived from an EMBL/GenBank/DDBJ whole genome shotgun (WGS) entry which is preliminary data.</text>
</comment>
<dbReference type="EMBL" id="MBER01000181">
    <property type="protein sequence ID" value="OMC33110.1"/>
    <property type="molecule type" value="Genomic_DNA"/>
</dbReference>
<gene>
    <name evidence="1" type="ORF">A5742_14530</name>
</gene>